<organism evidence="5 6">
    <name type="scientific">Lysobacter antibioticus</name>
    <dbReference type="NCBI Taxonomy" id="84531"/>
    <lineage>
        <taxon>Bacteria</taxon>
        <taxon>Pseudomonadati</taxon>
        <taxon>Pseudomonadota</taxon>
        <taxon>Gammaproteobacteria</taxon>
        <taxon>Lysobacterales</taxon>
        <taxon>Lysobacteraceae</taxon>
        <taxon>Lysobacter</taxon>
    </lineage>
</organism>
<feature type="binding site" evidence="4">
    <location>
        <position position="94"/>
    </location>
    <ligand>
        <name>a divalent metal cation</name>
        <dbReference type="ChEBI" id="CHEBI:60240"/>
        <label>1</label>
    </ligand>
</feature>
<dbReference type="PROSITE" id="PS01090">
    <property type="entry name" value="TATD_2"/>
    <property type="match status" value="1"/>
</dbReference>
<dbReference type="InterPro" id="IPR001130">
    <property type="entry name" value="TatD-like"/>
</dbReference>
<keyword evidence="6" id="KW-1185">Reference proteome</keyword>
<dbReference type="InterPro" id="IPR018228">
    <property type="entry name" value="DNase_TatD-rel_CS"/>
</dbReference>
<dbReference type="FunFam" id="3.20.20.140:FF:000005">
    <property type="entry name" value="TatD family hydrolase"/>
    <property type="match status" value="1"/>
</dbReference>
<dbReference type="PROSITE" id="PS01137">
    <property type="entry name" value="TATD_1"/>
    <property type="match status" value="1"/>
</dbReference>
<dbReference type="eggNOG" id="COG0084">
    <property type="taxonomic scope" value="Bacteria"/>
</dbReference>
<feature type="binding site" evidence="4">
    <location>
        <position position="130"/>
    </location>
    <ligand>
        <name>a divalent metal cation</name>
        <dbReference type="ChEBI" id="CHEBI:60240"/>
        <label>2</label>
    </ligand>
</feature>
<dbReference type="STRING" id="84531.LA76x_2184"/>
<dbReference type="Proteomes" id="UP000060787">
    <property type="component" value="Chromosome"/>
</dbReference>
<evidence type="ECO:0000256" key="4">
    <source>
        <dbReference type="PIRSR" id="PIRSR005902-1"/>
    </source>
</evidence>
<dbReference type="GO" id="GO:0005829">
    <property type="term" value="C:cytosol"/>
    <property type="evidence" value="ECO:0007669"/>
    <property type="project" value="TreeGrafter"/>
</dbReference>
<keyword evidence="3" id="KW-0378">Hydrolase</keyword>
<dbReference type="Pfam" id="PF01026">
    <property type="entry name" value="TatD_DNase"/>
    <property type="match status" value="1"/>
</dbReference>
<evidence type="ECO:0000256" key="3">
    <source>
        <dbReference type="ARBA" id="ARBA00022801"/>
    </source>
</evidence>
<proteinExistence type="inferred from homology"/>
<feature type="binding site" evidence="4">
    <location>
        <position position="153"/>
    </location>
    <ligand>
        <name>a divalent metal cation</name>
        <dbReference type="ChEBI" id="CHEBI:60240"/>
        <label>2</label>
    </ligand>
</feature>
<dbReference type="PANTHER" id="PTHR46124:SF3">
    <property type="entry name" value="HYDROLASE"/>
    <property type="match status" value="1"/>
</dbReference>
<feature type="binding site" evidence="4">
    <location>
        <position position="10"/>
    </location>
    <ligand>
        <name>a divalent metal cation</name>
        <dbReference type="ChEBI" id="CHEBI:60240"/>
        <label>1</label>
    </ligand>
</feature>
<sequence>MHALVDSHCHLDAAEFDLDRDEVIARARKAGVARQVVPAVDAAGWPKLREVCASAPGLYPAYGLHPMYLSSHRPEHLHELRDWIERERPFAVGECGLDYFVEGLDRDEQARYFEGQLKLAREFDLPLIVHARHAVEATIAAFRRVGGLRGVVHSYSGSEEQAGQLWKAGFLLGLGGPVTYDRAKRLRRIVAAMPIEQLLLETDAPDQPDAAIRGQRNEPARLAGIAETIAGLRGISLDELAAATSANAERLFKLPAVSGAASE</sequence>
<keyword evidence="2 4" id="KW-0479">Metal-binding</keyword>
<dbReference type="Gene3D" id="3.20.20.140">
    <property type="entry name" value="Metal-dependent hydrolases"/>
    <property type="match status" value="1"/>
</dbReference>
<dbReference type="SUPFAM" id="SSF51556">
    <property type="entry name" value="Metallo-dependent hydrolases"/>
    <property type="match status" value="1"/>
</dbReference>
<dbReference type="AlphaFoldDB" id="A0A0S2F9Z4"/>
<dbReference type="InterPro" id="IPR032466">
    <property type="entry name" value="Metal_Hydrolase"/>
</dbReference>
<dbReference type="PIRSF" id="PIRSF005902">
    <property type="entry name" value="DNase_TatD"/>
    <property type="match status" value="1"/>
</dbReference>
<evidence type="ECO:0000313" key="6">
    <source>
        <dbReference type="Proteomes" id="UP000060787"/>
    </source>
</evidence>
<evidence type="ECO:0000256" key="2">
    <source>
        <dbReference type="ARBA" id="ARBA00022723"/>
    </source>
</evidence>
<feature type="binding site" evidence="4">
    <location>
        <position position="8"/>
    </location>
    <ligand>
        <name>a divalent metal cation</name>
        <dbReference type="ChEBI" id="CHEBI:60240"/>
        <label>1</label>
    </ligand>
</feature>
<dbReference type="PANTHER" id="PTHR46124">
    <property type="entry name" value="D-AMINOACYL-TRNA DEACYLASE"/>
    <property type="match status" value="1"/>
</dbReference>
<evidence type="ECO:0000313" key="5">
    <source>
        <dbReference type="EMBL" id="ALN80323.1"/>
    </source>
</evidence>
<feature type="binding site" evidence="4">
    <location>
        <position position="203"/>
    </location>
    <ligand>
        <name>a divalent metal cation</name>
        <dbReference type="ChEBI" id="CHEBI:60240"/>
        <label>1</label>
    </ligand>
</feature>
<evidence type="ECO:0000256" key="1">
    <source>
        <dbReference type="ARBA" id="ARBA00009275"/>
    </source>
</evidence>
<dbReference type="RefSeq" id="WP_057917668.1">
    <property type="nucleotide sequence ID" value="NZ_CP011129.1"/>
</dbReference>
<name>A0A0S2F9Z4_LYSAN</name>
<reference evidence="5 6" key="1">
    <citation type="journal article" date="2015" name="BMC Genomics">
        <title>Comparative genomics and metabolic profiling of the genus Lysobacter.</title>
        <authorList>
            <person name="de Bruijn I."/>
            <person name="Cheng X."/>
            <person name="de Jager V."/>
            <person name="Exposito R.G."/>
            <person name="Watrous J."/>
            <person name="Patel N."/>
            <person name="Postma J."/>
            <person name="Dorrestein P.C."/>
            <person name="Kobayashi D."/>
            <person name="Raaijmakers J.M."/>
        </authorList>
    </citation>
    <scope>NUCLEOTIDE SEQUENCE [LARGE SCALE GENOMIC DNA]</scope>
    <source>
        <strain evidence="5 6">76</strain>
    </source>
</reference>
<dbReference type="GO" id="GO:0046872">
    <property type="term" value="F:metal ion binding"/>
    <property type="evidence" value="ECO:0007669"/>
    <property type="project" value="UniProtKB-KW"/>
</dbReference>
<accession>A0A0S2F9Z4</accession>
<dbReference type="PATRIC" id="fig|84531.8.peg.2200"/>
<dbReference type="CDD" id="cd01310">
    <property type="entry name" value="TatD_DNAse"/>
    <property type="match status" value="1"/>
</dbReference>
<dbReference type="EMBL" id="CP011129">
    <property type="protein sequence ID" value="ALN80323.1"/>
    <property type="molecule type" value="Genomic_DNA"/>
</dbReference>
<gene>
    <name evidence="5" type="ORF">LA76x_2184</name>
</gene>
<comment type="similarity">
    <text evidence="1">Belongs to the metallo-dependent hydrolases superfamily. TatD-type hydrolase family.</text>
</comment>
<dbReference type="GO" id="GO:0016788">
    <property type="term" value="F:hydrolase activity, acting on ester bonds"/>
    <property type="evidence" value="ECO:0007669"/>
    <property type="project" value="InterPro"/>
</dbReference>
<protein>
    <submittedName>
        <fullName evidence="5">TatD related DNase family protein</fullName>
    </submittedName>
</protein>
<dbReference type="KEGG" id="lab:LA76x_2184"/>